<accession>A0ABU0IPX4</accession>
<reference evidence="1 2" key="1">
    <citation type="submission" date="2023-07" db="EMBL/GenBank/DDBJ databases">
        <title>Genomic Encyclopedia of Type Strains, Phase IV (KMG-IV): sequencing the most valuable type-strain genomes for metagenomic binning, comparative biology and taxonomic classification.</title>
        <authorList>
            <person name="Goeker M."/>
        </authorList>
    </citation>
    <scope>NUCLEOTIDE SEQUENCE [LARGE SCALE GENOMIC DNA]</scope>
    <source>
        <strain evidence="1 2">DSM 18695</strain>
    </source>
</reference>
<evidence type="ECO:0000313" key="1">
    <source>
        <dbReference type="EMBL" id="MDQ0463470.1"/>
    </source>
</evidence>
<name>A0ABU0IPX4_9CAUL</name>
<organism evidence="1 2">
    <name type="scientific">Caulobacter ginsengisoli</name>
    <dbReference type="NCBI Taxonomy" id="400775"/>
    <lineage>
        <taxon>Bacteria</taxon>
        <taxon>Pseudomonadati</taxon>
        <taxon>Pseudomonadota</taxon>
        <taxon>Alphaproteobacteria</taxon>
        <taxon>Caulobacterales</taxon>
        <taxon>Caulobacteraceae</taxon>
        <taxon>Caulobacter</taxon>
    </lineage>
</organism>
<keyword evidence="2" id="KW-1185">Reference proteome</keyword>
<dbReference type="EMBL" id="JAUSVS010000002">
    <property type="protein sequence ID" value="MDQ0463470.1"/>
    <property type="molecule type" value="Genomic_DNA"/>
</dbReference>
<gene>
    <name evidence="1" type="ORF">QO010_001241</name>
</gene>
<evidence type="ECO:0000313" key="2">
    <source>
        <dbReference type="Proteomes" id="UP001228905"/>
    </source>
</evidence>
<comment type="caution">
    <text evidence="1">The sequence shown here is derived from an EMBL/GenBank/DDBJ whole genome shotgun (WGS) entry which is preliminary data.</text>
</comment>
<proteinExistence type="predicted"/>
<sequence length="34" mass="3565">MGNGLRFSQAQDAAIGERLARHAAQALAAQKPES</sequence>
<protein>
    <submittedName>
        <fullName evidence="1">Uncharacterized protein</fullName>
    </submittedName>
</protein>
<dbReference type="Proteomes" id="UP001228905">
    <property type="component" value="Unassembled WGS sequence"/>
</dbReference>